<dbReference type="InterPro" id="IPR054659">
    <property type="entry name" value="J517_1871_lipoprot"/>
</dbReference>
<name>A0ABY2XR73_9GAMM</name>
<dbReference type="PROSITE" id="PS51257">
    <property type="entry name" value="PROKAR_LIPOPROTEIN"/>
    <property type="match status" value="1"/>
</dbReference>
<proteinExistence type="predicted"/>
<evidence type="ECO:0000313" key="2">
    <source>
        <dbReference type="EMBL" id="TMW14261.1"/>
    </source>
</evidence>
<evidence type="ECO:0008006" key="4">
    <source>
        <dbReference type="Google" id="ProtNLM"/>
    </source>
</evidence>
<dbReference type="RefSeq" id="WP_138771297.1">
    <property type="nucleotide sequence ID" value="NZ_JBHSSX010000028.1"/>
</dbReference>
<feature type="chain" id="PRO_5045542495" description="Lipoprotein" evidence="1">
    <location>
        <begin position="21"/>
        <end position="136"/>
    </location>
</feature>
<evidence type="ECO:0000256" key="1">
    <source>
        <dbReference type="SAM" id="SignalP"/>
    </source>
</evidence>
<keyword evidence="1" id="KW-0732">Signal</keyword>
<accession>A0ABY2XR73</accession>
<sequence length="136" mass="14649">MRFALGILLAAALLSGCATPLDDLLEGGYSEAKVQPAPASLVGTWTGSMGSYLVTLVVEPDGTGRYCHSWNEKNAVSLLKYDGERLVFQDGARAELISASSDKLILKPSYKHAKESVLRADRSLRAASLYCRSALR</sequence>
<organism evidence="2 3">
    <name type="scientific">Alloalcanivorax gelatiniphagus</name>
    <dbReference type="NCBI Taxonomy" id="1194167"/>
    <lineage>
        <taxon>Bacteria</taxon>
        <taxon>Pseudomonadati</taxon>
        <taxon>Pseudomonadota</taxon>
        <taxon>Gammaproteobacteria</taxon>
        <taxon>Oceanospirillales</taxon>
        <taxon>Alcanivoracaceae</taxon>
        <taxon>Alloalcanivorax</taxon>
    </lineage>
</organism>
<dbReference type="EMBL" id="VCQT01000018">
    <property type="protein sequence ID" value="TMW14261.1"/>
    <property type="molecule type" value="Genomic_DNA"/>
</dbReference>
<dbReference type="Proteomes" id="UP000739180">
    <property type="component" value="Unassembled WGS sequence"/>
</dbReference>
<evidence type="ECO:0000313" key="3">
    <source>
        <dbReference type="Proteomes" id="UP000739180"/>
    </source>
</evidence>
<reference evidence="2 3" key="1">
    <citation type="submission" date="2019-05" db="EMBL/GenBank/DDBJ databases">
        <title>Genome of Alcanivorax gelatiniphagus, an oil degrading marine bacteria.</title>
        <authorList>
            <person name="Kwon K.K."/>
        </authorList>
    </citation>
    <scope>NUCLEOTIDE SEQUENCE [LARGE SCALE GENOMIC DNA]</scope>
    <source>
        <strain evidence="2 3">MEBiC 08158</strain>
    </source>
</reference>
<feature type="signal peptide" evidence="1">
    <location>
        <begin position="1"/>
        <end position="20"/>
    </location>
</feature>
<comment type="caution">
    <text evidence="2">The sequence shown here is derived from an EMBL/GenBank/DDBJ whole genome shotgun (WGS) entry which is preliminary data.</text>
</comment>
<keyword evidence="3" id="KW-1185">Reference proteome</keyword>
<protein>
    <recommendedName>
        <fullName evidence="4">Lipoprotein</fullName>
    </recommendedName>
</protein>
<gene>
    <name evidence="2" type="ORF">FGS76_03770</name>
</gene>
<dbReference type="NCBIfam" id="NF045606">
    <property type="entry name" value="lipo_J517_1871"/>
    <property type="match status" value="1"/>
</dbReference>